<dbReference type="Proteomes" id="UP001049176">
    <property type="component" value="Chromosome 7"/>
</dbReference>
<reference evidence="2" key="1">
    <citation type="journal article" date="2021" name="Genome Biol. Evol.">
        <title>The assembled and annotated genome of the fairy-ring fungus Marasmius oreades.</title>
        <authorList>
            <person name="Hiltunen M."/>
            <person name="Ament-Velasquez S.L."/>
            <person name="Johannesson H."/>
        </authorList>
    </citation>
    <scope>NUCLEOTIDE SEQUENCE</scope>
    <source>
        <strain evidence="2">03SP1</strain>
    </source>
</reference>
<feature type="compositionally biased region" description="Low complexity" evidence="1">
    <location>
        <begin position="457"/>
        <end position="474"/>
    </location>
</feature>
<feature type="region of interest" description="Disordered" evidence="1">
    <location>
        <begin position="71"/>
        <end position="219"/>
    </location>
</feature>
<feature type="compositionally biased region" description="Low complexity" evidence="1">
    <location>
        <begin position="177"/>
        <end position="216"/>
    </location>
</feature>
<evidence type="ECO:0000313" key="3">
    <source>
        <dbReference type="Proteomes" id="UP001049176"/>
    </source>
</evidence>
<dbReference type="KEGG" id="more:E1B28_011592"/>
<evidence type="ECO:0000256" key="1">
    <source>
        <dbReference type="SAM" id="MobiDB-lite"/>
    </source>
</evidence>
<feature type="region of interest" description="Disordered" evidence="1">
    <location>
        <begin position="334"/>
        <end position="398"/>
    </location>
</feature>
<feature type="compositionally biased region" description="Low complexity" evidence="1">
    <location>
        <begin position="82"/>
        <end position="91"/>
    </location>
</feature>
<protein>
    <submittedName>
        <fullName evidence="2">Uncharacterized protein</fullName>
    </submittedName>
</protein>
<dbReference type="AlphaFoldDB" id="A0A9P7RUM1"/>
<gene>
    <name evidence="2" type="ORF">E1B28_011592</name>
</gene>
<keyword evidence="3" id="KW-1185">Reference proteome</keyword>
<evidence type="ECO:0000313" key="2">
    <source>
        <dbReference type="EMBL" id="KAG7089967.1"/>
    </source>
</evidence>
<name>A0A9P7RUM1_9AGAR</name>
<organism evidence="2 3">
    <name type="scientific">Marasmius oreades</name>
    <name type="common">fairy-ring Marasmius</name>
    <dbReference type="NCBI Taxonomy" id="181124"/>
    <lineage>
        <taxon>Eukaryota</taxon>
        <taxon>Fungi</taxon>
        <taxon>Dikarya</taxon>
        <taxon>Basidiomycota</taxon>
        <taxon>Agaricomycotina</taxon>
        <taxon>Agaricomycetes</taxon>
        <taxon>Agaricomycetidae</taxon>
        <taxon>Agaricales</taxon>
        <taxon>Marasmiineae</taxon>
        <taxon>Marasmiaceae</taxon>
        <taxon>Marasmius</taxon>
    </lineage>
</organism>
<sequence length="581" mass="62485">MATILDRPQSALLLHTPTIPQRRPVTDIIDVDLLDSDDELETGRRVRFRREPSVEVIQVSEDEDEDVIPVAGGPINSGGGPATSAPAPATTRNRNRLFSPPPRLNMSSTSIPPVPRLAPHLASQASLPLFRHPPHPPHPPHSNHRVGGAGYSPSSSSVQPPVRAHDRPFGFEDAFNSPRASSSGSSRSHQLSPSTRPSGSRVSSRSSSPVGLPPRLGLGGALISSNNARLAEERQMASRRRLSAVQRAREHAHARTLRAVARTNGHRGDWGFGGLGGGGGGFGNDRDQTLAHLYLEIGLMPMEWPHGFLDPHQSKRTEVEYRKEYTHPQPAEAGFTFDFATGSSEDGEESLSEGSQHPATSARNPIIIDDDDQEGRVGVGSSSTIENKGKERATIVESSSSPLSLRTLLVCSHCRDPLLLGESASKLGPEGEGARRIWSLRCGHLIDGKCLEVLSTPPSTSASSFSEQGQSSSSDAHRKGKGKAIAPPETGNESEPSDYRARLRSRRSYIPSLPSLPSLMTGRKDAKEKETNEANTIQETFAWECPVGGCNRQHTSVRIRGVWGPAKPEMGKGDGVIGVFV</sequence>
<comment type="caution">
    <text evidence="2">The sequence shown here is derived from an EMBL/GenBank/DDBJ whole genome shotgun (WGS) entry which is preliminary data.</text>
</comment>
<feature type="region of interest" description="Disordered" evidence="1">
    <location>
        <begin position="457"/>
        <end position="501"/>
    </location>
</feature>
<dbReference type="RefSeq" id="XP_043006437.1">
    <property type="nucleotide sequence ID" value="XM_043156650.1"/>
</dbReference>
<proteinExistence type="predicted"/>
<dbReference type="OrthoDB" id="2507647at2759"/>
<feature type="compositionally biased region" description="Low complexity" evidence="1">
    <location>
        <begin position="151"/>
        <end position="162"/>
    </location>
</feature>
<dbReference type="EMBL" id="CM032187">
    <property type="protein sequence ID" value="KAG7089967.1"/>
    <property type="molecule type" value="Genomic_DNA"/>
</dbReference>
<dbReference type="GeneID" id="66080667"/>
<feature type="region of interest" description="Disordered" evidence="1">
    <location>
        <begin position="232"/>
        <end position="256"/>
    </location>
</feature>
<accession>A0A9P7RUM1</accession>